<evidence type="ECO:0000259" key="2">
    <source>
        <dbReference type="Pfam" id="PF01526"/>
    </source>
</evidence>
<dbReference type="Pfam" id="PF01526">
    <property type="entry name" value="DDE_Tnp_Tn3"/>
    <property type="match status" value="1"/>
</dbReference>
<dbReference type="GO" id="GO:0004803">
    <property type="term" value="F:transposase activity"/>
    <property type="evidence" value="ECO:0007669"/>
    <property type="project" value="InterPro"/>
</dbReference>
<feature type="region of interest" description="Disordered" evidence="1">
    <location>
        <begin position="164"/>
        <end position="197"/>
    </location>
</feature>
<dbReference type="Proteomes" id="UP000502706">
    <property type="component" value="Chromosome"/>
</dbReference>
<accession>A0A6G8PXE0</accession>
<dbReference type="InterPro" id="IPR002513">
    <property type="entry name" value="Tn3_Tnp_DDE_dom"/>
</dbReference>
<name>A0A6G8PXE0_9ACTN</name>
<dbReference type="GO" id="GO:0006313">
    <property type="term" value="P:DNA transposition"/>
    <property type="evidence" value="ECO:0007669"/>
    <property type="project" value="InterPro"/>
</dbReference>
<feature type="region of interest" description="Disordered" evidence="1">
    <location>
        <begin position="1"/>
        <end position="66"/>
    </location>
</feature>
<feature type="compositionally biased region" description="Basic and acidic residues" evidence="1">
    <location>
        <begin position="32"/>
        <end position="42"/>
    </location>
</feature>
<organism evidence="3 4">
    <name type="scientific">Rubrobacter marinus</name>
    <dbReference type="NCBI Taxonomy" id="2653852"/>
    <lineage>
        <taxon>Bacteria</taxon>
        <taxon>Bacillati</taxon>
        <taxon>Actinomycetota</taxon>
        <taxon>Rubrobacteria</taxon>
        <taxon>Rubrobacterales</taxon>
        <taxon>Rubrobacteraceae</taxon>
        <taxon>Rubrobacter</taxon>
    </lineage>
</organism>
<proteinExistence type="predicted"/>
<dbReference type="AlphaFoldDB" id="A0A6G8PXE0"/>
<sequence>MVRDAATRTPTKTGPTRRDSAPLAHRYTPQDGPERARTECRGRNGLRRAAGEREGPEQGGSESLPKAELTDLVVGVDRWTHFPARLTYAAGSEPTTAGLRRHLHAAILARVTNVGPVRMADLAELSYEKIAWATTWYVREDTLTDAVASVVDFHHVLPWAPFGEAAPSPPRTASASPSTSRRRTRGHYPAASATARG</sequence>
<keyword evidence="4" id="KW-1185">Reference proteome</keyword>
<gene>
    <name evidence="3" type="ORF">GBA65_10565</name>
</gene>
<protein>
    <submittedName>
        <fullName evidence="3">Tn3 family transposase</fullName>
    </submittedName>
</protein>
<feature type="domain" description="Tn3 transposase DDE" evidence="2">
    <location>
        <begin position="71"/>
        <end position="160"/>
    </location>
</feature>
<evidence type="ECO:0000313" key="4">
    <source>
        <dbReference type="Proteomes" id="UP000502706"/>
    </source>
</evidence>
<dbReference type="EMBL" id="CP045121">
    <property type="protein sequence ID" value="QIN78889.1"/>
    <property type="molecule type" value="Genomic_DNA"/>
</dbReference>
<dbReference type="KEGG" id="rmar:GBA65_10565"/>
<evidence type="ECO:0000313" key="3">
    <source>
        <dbReference type="EMBL" id="QIN78889.1"/>
    </source>
</evidence>
<reference evidence="3 4" key="1">
    <citation type="submission" date="2019-10" db="EMBL/GenBank/DDBJ databases">
        <title>Rubrobacter sp nov SCSIO 52915 isolated from a deep-sea sediment in the South China Sea.</title>
        <authorList>
            <person name="Chen R.W."/>
        </authorList>
    </citation>
    <scope>NUCLEOTIDE SEQUENCE [LARGE SCALE GENOMIC DNA]</scope>
    <source>
        <strain evidence="3 4">SCSIO 52915</strain>
    </source>
</reference>
<evidence type="ECO:0000256" key="1">
    <source>
        <dbReference type="SAM" id="MobiDB-lite"/>
    </source>
</evidence>